<sequence>MNKLKEIARKIMDKDDFLLLGHKAPDGDCIGSMLGLYLGLLAMDKRVRMLLSDPVPPVYHYLSAAEQVKLPGEIGSIPQNLIFLDCSDEQRVGQEVFSLIQERNCSFNIDHHLSNDLFADFNYVDTNAAAAAEIISELLLLMPINISAAMADALLAGIIMDTGCFLNANTTAKTLSIAAQLLNFGANVNLARINLFESKSRKEVLILQHALQHLDFSSDGKIAWMSLPYNELVAIEAEDLYPEGLINHTRMIEGVEVGILFREMPAGKVKVGLRSRGQVDVAALAAQFGGGGHRQASGAQCEGELEEVKSAIIQAVEDVI</sequence>
<dbReference type="STRING" id="378794.GCA_001570625_01283"/>
<dbReference type="Pfam" id="PF02272">
    <property type="entry name" value="DHHA1"/>
    <property type="match status" value="1"/>
</dbReference>
<evidence type="ECO:0000259" key="2">
    <source>
        <dbReference type="Pfam" id="PF02272"/>
    </source>
</evidence>
<dbReference type="Gene3D" id="3.10.310.30">
    <property type="match status" value="1"/>
</dbReference>
<dbReference type="InterPro" id="IPR051319">
    <property type="entry name" value="Oligoribo/pAp-PDE_c-di-AMP_PDE"/>
</dbReference>
<dbReference type="EMBL" id="DNZF01000090">
    <property type="protein sequence ID" value="HBK53114.1"/>
    <property type="molecule type" value="Genomic_DNA"/>
</dbReference>
<evidence type="ECO:0000313" key="3">
    <source>
        <dbReference type="EMBL" id="HBK53114.1"/>
    </source>
</evidence>
<dbReference type="GO" id="GO:0003676">
    <property type="term" value="F:nucleic acid binding"/>
    <property type="evidence" value="ECO:0007669"/>
    <property type="project" value="InterPro"/>
</dbReference>
<dbReference type="InterPro" id="IPR003156">
    <property type="entry name" value="DHHA1_dom"/>
</dbReference>
<reference evidence="3 4" key="1">
    <citation type="journal article" date="2018" name="Nat. Biotechnol.">
        <title>A standardized bacterial taxonomy based on genome phylogeny substantially revises the tree of life.</title>
        <authorList>
            <person name="Parks D.H."/>
            <person name="Chuvochina M."/>
            <person name="Waite D.W."/>
            <person name="Rinke C."/>
            <person name="Skarshewski A."/>
            <person name="Chaumeil P.A."/>
            <person name="Hugenholtz P."/>
        </authorList>
    </citation>
    <scope>NUCLEOTIDE SEQUENCE [LARGE SCALE GENOMIC DNA]</scope>
    <source>
        <strain evidence="3">UBA10948</strain>
    </source>
</reference>
<protein>
    <submittedName>
        <fullName evidence="3">Bifunctional oligoribonuclease/PAP phosphatase NrnA</fullName>
    </submittedName>
</protein>
<name>A0A354YVA1_9FIRM</name>
<comment type="caution">
    <text evidence="3">The sequence shown here is derived from an EMBL/GenBank/DDBJ whole genome shotgun (WGS) entry which is preliminary data.</text>
</comment>
<accession>A0A354YVA1</accession>
<dbReference type="InterPro" id="IPR001667">
    <property type="entry name" value="DDH_dom"/>
</dbReference>
<dbReference type="PANTHER" id="PTHR47618">
    <property type="entry name" value="BIFUNCTIONAL OLIGORIBONUCLEASE AND PAP PHOSPHATASE NRNA"/>
    <property type="match status" value="1"/>
</dbReference>
<dbReference type="AlphaFoldDB" id="A0A354YVA1"/>
<evidence type="ECO:0000313" key="4">
    <source>
        <dbReference type="Proteomes" id="UP000263273"/>
    </source>
</evidence>
<dbReference type="Gene3D" id="3.90.1640.10">
    <property type="entry name" value="inorganic pyrophosphatase (n-terminal core)"/>
    <property type="match status" value="1"/>
</dbReference>
<feature type="domain" description="DDH" evidence="1">
    <location>
        <begin position="18"/>
        <end position="158"/>
    </location>
</feature>
<dbReference type="InterPro" id="IPR038763">
    <property type="entry name" value="DHH_sf"/>
</dbReference>
<proteinExistence type="predicted"/>
<gene>
    <name evidence="3" type="ORF">DDZ44_04160</name>
</gene>
<dbReference type="Pfam" id="PF01368">
    <property type="entry name" value="DHH"/>
    <property type="match status" value="1"/>
</dbReference>
<organism evidence="3 4">
    <name type="scientific">Syntrophomonas wolfei</name>
    <dbReference type="NCBI Taxonomy" id="863"/>
    <lineage>
        <taxon>Bacteria</taxon>
        <taxon>Bacillati</taxon>
        <taxon>Bacillota</taxon>
        <taxon>Clostridia</taxon>
        <taxon>Eubacteriales</taxon>
        <taxon>Syntrophomonadaceae</taxon>
        <taxon>Syntrophomonas</taxon>
    </lineage>
</organism>
<dbReference type="RefSeq" id="WP_061213778.1">
    <property type="nucleotide sequence ID" value="NZ_DCDX01000077.1"/>
</dbReference>
<feature type="domain" description="DHHA1" evidence="2">
    <location>
        <begin position="245"/>
        <end position="318"/>
    </location>
</feature>
<dbReference type="SUPFAM" id="SSF64182">
    <property type="entry name" value="DHH phosphoesterases"/>
    <property type="match status" value="1"/>
</dbReference>
<dbReference type="Proteomes" id="UP000263273">
    <property type="component" value="Unassembled WGS sequence"/>
</dbReference>
<dbReference type="PANTHER" id="PTHR47618:SF1">
    <property type="entry name" value="BIFUNCTIONAL OLIGORIBONUCLEASE AND PAP PHOSPHATASE NRNA"/>
    <property type="match status" value="1"/>
</dbReference>
<evidence type="ECO:0000259" key="1">
    <source>
        <dbReference type="Pfam" id="PF01368"/>
    </source>
</evidence>